<evidence type="ECO:0000313" key="10">
    <source>
        <dbReference type="Proteomes" id="UP000298347"/>
    </source>
</evidence>
<dbReference type="InterPro" id="IPR036259">
    <property type="entry name" value="MFS_trans_sf"/>
</dbReference>
<organism evidence="9 10">
    <name type="scientific">Sporolactobacillus shoreae</name>
    <dbReference type="NCBI Taxonomy" id="1465501"/>
    <lineage>
        <taxon>Bacteria</taxon>
        <taxon>Bacillati</taxon>
        <taxon>Bacillota</taxon>
        <taxon>Bacilli</taxon>
        <taxon>Bacillales</taxon>
        <taxon>Sporolactobacillaceae</taxon>
        <taxon>Sporolactobacillus</taxon>
    </lineage>
</organism>
<dbReference type="CDD" id="cd17324">
    <property type="entry name" value="MFS_NepI_like"/>
    <property type="match status" value="1"/>
</dbReference>
<comment type="caution">
    <text evidence="9">The sequence shown here is derived from an EMBL/GenBank/DDBJ whole genome shotgun (WGS) entry which is preliminary data.</text>
</comment>
<feature type="transmembrane region" description="Helical" evidence="7">
    <location>
        <begin position="109"/>
        <end position="126"/>
    </location>
</feature>
<feature type="transmembrane region" description="Helical" evidence="7">
    <location>
        <begin position="138"/>
        <end position="160"/>
    </location>
</feature>
<feature type="transmembrane region" description="Helical" evidence="7">
    <location>
        <begin position="302"/>
        <end position="325"/>
    </location>
</feature>
<feature type="transmembrane region" description="Helical" evidence="7">
    <location>
        <begin position="278"/>
        <end position="296"/>
    </location>
</feature>
<dbReference type="OrthoDB" id="9816041at2"/>
<name>A0A4Z0GJ31_9BACL</name>
<feature type="transmembrane region" description="Helical" evidence="7">
    <location>
        <begin position="166"/>
        <end position="184"/>
    </location>
</feature>
<dbReference type="InterPro" id="IPR050189">
    <property type="entry name" value="MFS_Efflux_Transporters"/>
</dbReference>
<dbReference type="Pfam" id="PF07690">
    <property type="entry name" value="MFS_1"/>
    <property type="match status" value="1"/>
</dbReference>
<evidence type="ECO:0000256" key="7">
    <source>
        <dbReference type="SAM" id="Phobius"/>
    </source>
</evidence>
<dbReference type="InterPro" id="IPR020846">
    <property type="entry name" value="MFS_dom"/>
</dbReference>
<keyword evidence="10" id="KW-1185">Reference proteome</keyword>
<keyword evidence="3" id="KW-1003">Cell membrane</keyword>
<evidence type="ECO:0000256" key="1">
    <source>
        <dbReference type="ARBA" id="ARBA00004651"/>
    </source>
</evidence>
<sequence length="397" mass="42397">MIVKRSHLPSLNRLVLILGFSGFVSAANSWFVSPVLPAMANSFGISIAQAGVILTAYMMPYGIMQPVYGFFSDRYSKLKTLKIIDYGLAVGTLGCALSQSLFVLSTLRVITGFFAAGIIAVSLGLIGDTVPSGYRQIFVGKFMAIVSLGQGISAVLGGFFATFMNWHIAFLFFGLLTLASAVLLQQLPDRPPVAVEGNFQRELKSVVVSPKGRVIFPFALFTGFLLLGMYGYIGSFLNSRLDLNYLQSGFIVMFFGLSSLTASMLVGKFINNLGRAGTVLSGSCFGLCSGLLLTLFPGWQTAILATVSLGFGCILVQSTLAAMAFDISPQSTGLSSGLIGLCLFGGGGIGTTCAGVILSYKGFETLWLFFSLGILCFIALQILISWNSVFQKKRSQH</sequence>
<dbReference type="AlphaFoldDB" id="A0A4Z0GJ31"/>
<proteinExistence type="predicted"/>
<dbReference type="PROSITE" id="PS50850">
    <property type="entry name" value="MFS"/>
    <property type="match status" value="1"/>
</dbReference>
<keyword evidence="4 7" id="KW-0812">Transmembrane</keyword>
<comment type="subcellular location">
    <subcellularLocation>
        <location evidence="1">Cell membrane</location>
        <topology evidence="1">Multi-pass membrane protein</topology>
    </subcellularLocation>
</comment>
<keyword evidence="5 7" id="KW-1133">Transmembrane helix</keyword>
<dbReference type="EMBL" id="SRJD01000027">
    <property type="protein sequence ID" value="TGA96282.1"/>
    <property type="molecule type" value="Genomic_DNA"/>
</dbReference>
<dbReference type="Gene3D" id="1.20.1250.20">
    <property type="entry name" value="MFS general substrate transporter like domains"/>
    <property type="match status" value="1"/>
</dbReference>
<feature type="transmembrane region" description="Helical" evidence="7">
    <location>
        <begin position="366"/>
        <end position="386"/>
    </location>
</feature>
<feature type="transmembrane region" description="Helical" evidence="7">
    <location>
        <begin position="214"/>
        <end position="233"/>
    </location>
</feature>
<feature type="transmembrane region" description="Helical" evidence="7">
    <location>
        <begin position="337"/>
        <end position="360"/>
    </location>
</feature>
<evidence type="ECO:0000256" key="5">
    <source>
        <dbReference type="ARBA" id="ARBA00022989"/>
    </source>
</evidence>
<dbReference type="GO" id="GO:0022857">
    <property type="term" value="F:transmembrane transporter activity"/>
    <property type="evidence" value="ECO:0007669"/>
    <property type="project" value="InterPro"/>
</dbReference>
<evidence type="ECO:0000259" key="8">
    <source>
        <dbReference type="PROSITE" id="PS50850"/>
    </source>
</evidence>
<feature type="transmembrane region" description="Helical" evidence="7">
    <location>
        <begin position="245"/>
        <end position="266"/>
    </location>
</feature>
<dbReference type="InterPro" id="IPR011701">
    <property type="entry name" value="MFS"/>
</dbReference>
<dbReference type="PRINTS" id="PR01036">
    <property type="entry name" value="TCRTETB"/>
</dbReference>
<evidence type="ECO:0000256" key="3">
    <source>
        <dbReference type="ARBA" id="ARBA00022475"/>
    </source>
</evidence>
<feature type="transmembrane region" description="Helical" evidence="7">
    <location>
        <begin position="12"/>
        <end position="31"/>
    </location>
</feature>
<keyword evidence="2" id="KW-0813">Transport</keyword>
<evidence type="ECO:0000256" key="6">
    <source>
        <dbReference type="ARBA" id="ARBA00023136"/>
    </source>
</evidence>
<protein>
    <submittedName>
        <fullName evidence="9">MFS transporter</fullName>
    </submittedName>
</protein>
<evidence type="ECO:0000313" key="9">
    <source>
        <dbReference type="EMBL" id="TGA96282.1"/>
    </source>
</evidence>
<evidence type="ECO:0000256" key="4">
    <source>
        <dbReference type="ARBA" id="ARBA00022692"/>
    </source>
</evidence>
<accession>A0A4Z0GJ31</accession>
<reference evidence="9 10" key="1">
    <citation type="journal article" date="2015" name="Int. J. Syst. Evol. Microbiol.">
        <title>Sporolactobacillus shoreae sp. nov. and Sporolactobacillus spathodeae sp. nov., two spore-forming lactic acid bacteria isolated from tree barks in Thailand.</title>
        <authorList>
            <person name="Thamacharoensuk T."/>
            <person name="Kitahara M."/>
            <person name="Ohkuma M."/>
            <person name="Thongchul N."/>
            <person name="Tanasupawat S."/>
        </authorList>
    </citation>
    <scope>NUCLEOTIDE SEQUENCE [LARGE SCALE GENOMIC DNA]</scope>
    <source>
        <strain evidence="9 10">BK92</strain>
    </source>
</reference>
<gene>
    <name evidence="9" type="ORF">E4665_16020</name>
</gene>
<feature type="transmembrane region" description="Helical" evidence="7">
    <location>
        <begin position="43"/>
        <end position="63"/>
    </location>
</feature>
<dbReference type="SUPFAM" id="SSF103473">
    <property type="entry name" value="MFS general substrate transporter"/>
    <property type="match status" value="1"/>
</dbReference>
<evidence type="ECO:0000256" key="2">
    <source>
        <dbReference type="ARBA" id="ARBA00022448"/>
    </source>
</evidence>
<feature type="domain" description="Major facilitator superfamily (MFS) profile" evidence="8">
    <location>
        <begin position="14"/>
        <end position="391"/>
    </location>
</feature>
<dbReference type="PANTHER" id="PTHR43124">
    <property type="entry name" value="PURINE EFFLUX PUMP PBUE"/>
    <property type="match status" value="1"/>
</dbReference>
<dbReference type="GO" id="GO:0005886">
    <property type="term" value="C:plasma membrane"/>
    <property type="evidence" value="ECO:0007669"/>
    <property type="project" value="UniProtKB-SubCell"/>
</dbReference>
<feature type="transmembrane region" description="Helical" evidence="7">
    <location>
        <begin position="83"/>
        <end position="103"/>
    </location>
</feature>
<dbReference type="RefSeq" id="WP_135349810.1">
    <property type="nucleotide sequence ID" value="NZ_SRJD01000027.1"/>
</dbReference>
<dbReference type="Proteomes" id="UP000298347">
    <property type="component" value="Unassembled WGS sequence"/>
</dbReference>
<dbReference type="PANTHER" id="PTHR43124:SF3">
    <property type="entry name" value="CHLORAMPHENICOL EFFLUX PUMP RV0191"/>
    <property type="match status" value="1"/>
</dbReference>
<keyword evidence="6 7" id="KW-0472">Membrane</keyword>